<evidence type="ECO:0000313" key="2">
    <source>
        <dbReference type="EMBL" id="PON70075.1"/>
    </source>
</evidence>
<evidence type="ECO:0000313" key="3">
    <source>
        <dbReference type="Proteomes" id="UP000237105"/>
    </source>
</evidence>
<dbReference type="AlphaFoldDB" id="A0A2P5D9V5"/>
<organism evidence="2 3">
    <name type="scientific">Parasponia andersonii</name>
    <name type="common">Sponia andersonii</name>
    <dbReference type="NCBI Taxonomy" id="3476"/>
    <lineage>
        <taxon>Eukaryota</taxon>
        <taxon>Viridiplantae</taxon>
        <taxon>Streptophyta</taxon>
        <taxon>Embryophyta</taxon>
        <taxon>Tracheophyta</taxon>
        <taxon>Spermatophyta</taxon>
        <taxon>Magnoliopsida</taxon>
        <taxon>eudicotyledons</taxon>
        <taxon>Gunneridae</taxon>
        <taxon>Pentapetalae</taxon>
        <taxon>rosids</taxon>
        <taxon>fabids</taxon>
        <taxon>Rosales</taxon>
        <taxon>Cannabaceae</taxon>
        <taxon>Parasponia</taxon>
    </lineage>
</organism>
<dbReference type="OrthoDB" id="10309736at2759"/>
<dbReference type="EMBL" id="JXTB01000052">
    <property type="protein sequence ID" value="PON70075.1"/>
    <property type="molecule type" value="Genomic_DNA"/>
</dbReference>
<dbReference type="Proteomes" id="UP000237105">
    <property type="component" value="Unassembled WGS sequence"/>
</dbReference>
<proteinExistence type="predicted"/>
<name>A0A2P5D9V5_PARAD</name>
<feature type="region of interest" description="Disordered" evidence="1">
    <location>
        <begin position="85"/>
        <end position="104"/>
    </location>
</feature>
<accession>A0A2P5D9V5</accession>
<reference evidence="3" key="1">
    <citation type="submission" date="2016-06" db="EMBL/GenBank/DDBJ databases">
        <title>Parallel loss of symbiosis genes in relatives of nitrogen-fixing non-legume Parasponia.</title>
        <authorList>
            <person name="Van Velzen R."/>
            <person name="Holmer R."/>
            <person name="Bu F."/>
            <person name="Rutten L."/>
            <person name="Van Zeijl A."/>
            <person name="Liu W."/>
            <person name="Santuari L."/>
            <person name="Cao Q."/>
            <person name="Sharma T."/>
            <person name="Shen D."/>
            <person name="Roswanjaya Y."/>
            <person name="Wardhani T."/>
            <person name="Kalhor M.S."/>
            <person name="Jansen J."/>
            <person name="Van den Hoogen J."/>
            <person name="Gungor B."/>
            <person name="Hartog M."/>
            <person name="Hontelez J."/>
            <person name="Verver J."/>
            <person name="Yang W.-C."/>
            <person name="Schijlen E."/>
            <person name="Repin R."/>
            <person name="Schilthuizen M."/>
            <person name="Schranz E."/>
            <person name="Heidstra R."/>
            <person name="Miyata K."/>
            <person name="Fedorova E."/>
            <person name="Kohlen W."/>
            <person name="Bisseling T."/>
            <person name="Smit S."/>
            <person name="Geurts R."/>
        </authorList>
    </citation>
    <scope>NUCLEOTIDE SEQUENCE [LARGE SCALE GENOMIC DNA]</scope>
    <source>
        <strain evidence="3">cv. WU1-14</strain>
    </source>
</reference>
<protein>
    <submittedName>
        <fullName evidence="2">Uncharacterized protein</fullName>
    </submittedName>
</protein>
<evidence type="ECO:0000256" key="1">
    <source>
        <dbReference type="SAM" id="MobiDB-lite"/>
    </source>
</evidence>
<keyword evidence="3" id="KW-1185">Reference proteome</keyword>
<comment type="caution">
    <text evidence="2">The sequence shown here is derived from an EMBL/GenBank/DDBJ whole genome shotgun (WGS) entry which is preliminary data.</text>
</comment>
<gene>
    <name evidence="2" type="ORF">PanWU01x14_082500</name>
</gene>
<sequence length="104" mass="11798">MSTKSSVGGGGREAAEPFWMGKLELWRGLAVTVGRESLVGTTEVAMEFRRRRFDNGSSAESSMVVSIYLIIFFEKKSKAKENIIVRTSHRGERGRDSLEERRHY</sequence>